<dbReference type="AlphaFoldDB" id="A0AAE9L0X9"/>
<accession>A0AAE9L0X9</accession>
<dbReference type="Proteomes" id="UP001056132">
    <property type="component" value="Chromosome 1"/>
</dbReference>
<sequence>MTKERPVLFSGAMVRAILDGRKTQTRRVMSERHRDHFIEASGNLALCPYGQRGDRLWVRETWGYNPDFPGMPSLACFRADPEHKYDGIKWKPSIHMPRAACRLMLEITGVRVERLNDCSEADATAEGVEPVETEREEHDFSICRWCGGTRLYTAISPRAGRCPTPTACTATRT</sequence>
<name>A0AAE9L0X9_9BURK</name>
<evidence type="ECO:0000313" key="1">
    <source>
        <dbReference type="EMBL" id="URF03011.1"/>
    </source>
</evidence>
<dbReference type="RefSeq" id="WP_250024649.1">
    <property type="nucleotide sequence ID" value="NZ_CP097330.1"/>
</dbReference>
<dbReference type="EMBL" id="CP097330">
    <property type="protein sequence ID" value="URF03011.1"/>
    <property type="molecule type" value="Genomic_DNA"/>
</dbReference>
<organism evidence="1 2">
    <name type="scientific">Cupriavidus campinensis</name>
    <dbReference type="NCBI Taxonomy" id="151783"/>
    <lineage>
        <taxon>Bacteria</taxon>
        <taxon>Pseudomonadati</taxon>
        <taxon>Pseudomonadota</taxon>
        <taxon>Betaproteobacteria</taxon>
        <taxon>Burkholderiales</taxon>
        <taxon>Burkholderiaceae</taxon>
        <taxon>Cupriavidus</taxon>
    </lineage>
</organism>
<protein>
    <recommendedName>
        <fullName evidence="3">ASCH domain-containing protein</fullName>
    </recommendedName>
</protein>
<dbReference type="KEGG" id="ccam:M5D45_10630"/>
<gene>
    <name evidence="1" type="ORF">M5D45_10630</name>
</gene>
<proteinExistence type="predicted"/>
<reference evidence="1" key="1">
    <citation type="journal article" date="2022" name="Microbiol. Resour. Announc.">
        <title>Genome Sequence of Cupriavidus campinensis Strain G5, a Member of a Bacterial Consortium Capable of Polyethylene Degradation.</title>
        <authorList>
            <person name="Schneider B."/>
            <person name="Pfeiffer F."/>
            <person name="Dyall-Smith M."/>
            <person name="Kunte H.J."/>
        </authorList>
    </citation>
    <scope>NUCLEOTIDE SEQUENCE</scope>
    <source>
        <strain evidence="1">G5</strain>
    </source>
</reference>
<reference evidence="1" key="2">
    <citation type="submission" date="2022-05" db="EMBL/GenBank/DDBJ databases">
        <authorList>
            <person name="Kunte H.-J."/>
        </authorList>
    </citation>
    <scope>NUCLEOTIDE SEQUENCE</scope>
    <source>
        <strain evidence="1">G5</strain>
    </source>
</reference>
<evidence type="ECO:0008006" key="3">
    <source>
        <dbReference type="Google" id="ProtNLM"/>
    </source>
</evidence>
<evidence type="ECO:0000313" key="2">
    <source>
        <dbReference type="Proteomes" id="UP001056132"/>
    </source>
</evidence>